<feature type="domain" description="Ig-like" evidence="8">
    <location>
        <begin position="1072"/>
        <end position="1141"/>
    </location>
</feature>
<evidence type="ECO:0000256" key="4">
    <source>
        <dbReference type="ARBA" id="ARBA00046458"/>
    </source>
</evidence>
<feature type="domain" description="Ig-like" evidence="8">
    <location>
        <begin position="311"/>
        <end position="380"/>
    </location>
</feature>
<dbReference type="InterPro" id="IPR003598">
    <property type="entry name" value="Ig_sub2"/>
</dbReference>
<evidence type="ECO:0000256" key="5">
    <source>
        <dbReference type="SAM" id="MobiDB-lite"/>
    </source>
</evidence>
<feature type="domain" description="Ig-like" evidence="8">
    <location>
        <begin position="691"/>
        <end position="760"/>
    </location>
</feature>
<sequence>MALRKAGSVLVVFFWSVAVVLGQDGWSVTYTPQSICALKGSTVHLTCSYTYPSGTVTSIFWFTKMETGVKPEDLCQDPEYAGRLEYHGDKEKDCTLRIKDLRERDSSTYLFRLLTDQEGGTYTGSPGVKLSVTDLQVKVTGGHQDKTLTCITTCTLTDNPTFIWYKNGQRLDEPTSQQYSVNSYYSDSYSCAVEGHEDHHSPAVCVRGESCFNVTYTHQSICALKGSTVDISCFYTHPSWHNVTEVSWFSKWESGVTKDLSQDSEYTSRVEYHRQTEKDSTLRITDLRVSDSTEYKFRFTTNEARWGYSFPGTTLTVTGLQVKVTGGHQNKTLTCITTCTLTDNPTYIWYKNGQHLDESTSPQYKDPVYSNYVDSYSCAVKGHEDLHSPAVCVRGESCMNVTYTHQSICALKGSTVDISCFYTHPSWHNVTEVSWFNKWESGVTKDLSQDSEYTSRVEYHRQTEKDSTMRITDLRVSDSTEYKFRFTTNEARWGYSFPGTTLTVTGLQVKVTGGHQNKTLTCITTCTLTDNPTYIWYKNGQHLDESTSPQYKDPVSSNYEDSYSCAVKGHEDLHSPAVCVQGQSCKRVTYTKRRICVLKGSTVDISCTYVGYVTSSLWFSPKRNASWTNKLTPEDLTRDPGYAGRVEYAGRESGTYKSPFTLRITDLGEEDSAEYRFTFKTYNFEWGHSFPGTTLSVTGLQVKVTPAAEGQKTLTCSTTCTLTDNPTYIWYKNGQHLDEPTSQQYSVNSYYSDSYSCAVEGHEDHHSPAVCIRGESCFNVTYTHQSICALKGSTVDISCFYTHPSWHNVTEVSWFNKWESGVTKDLSQDSEYTSRVEYHQQTEKYSTLRITDLRDSDSTEYKFRFTTNEARWGYSFPGTTLTVTGFQVKVTGGNQDKTLTCITTCTLTDNPTYIWYKNGQHLDESTSPQYKDPVYSNYEDSYSCAVKGHEDLHSPAVCVQGQSCKRVTYTKRRICVLKGSTVDISCTYVGYDTVTSSLWFSPKQSASWTNKLTPEDLTRNPGYAGRVEYAGRESGTYKGPFTLRITDLREEDSAEYRFTFKTYNFEWGHSFPGTTLSVTGLEVKVTPAAEGQKTLTCSTTCTLTDNPTFIWYKNGQRLDEPTSQQYSVNSYYSDSYSCAVEGHEDHHSPAVCVRGENCLNVTYTHQSICALKGSTVDISCFYTHPSWHNITEVSWFNKWESGVTKDLRQVSEYTSRVEYHRQREKDSTLRITDLRESDSTEYKFRFTTNEARWGYNFPGTTLTVTGFQVKVTGGHQDKTLTCITTCTLTDNPTYIWFKNGQLLDESTSPQYKYSASSNHENSYSCGVKGHEELHSPAVYAPKNTSVSVSPSGEIVEGSSVTLTCSSDANPPVDKYTWYKKNVASPKASGQSYSITNIISEDRGDYYCEAENTIASMNSTALMIIVAVKQTSVMTAAVGIIVVVLVLILCLSGLMCFRRPTGGSDATADTQSVRPDCNSDTSPDYDTLASVHPDPNSDPNSDMYTPLNMKTRSPEYDTLANVRGLYH</sequence>
<feature type="domain" description="Ig-like" evidence="8">
    <location>
        <begin position="877"/>
        <end position="960"/>
    </location>
</feature>
<feature type="compositionally biased region" description="Polar residues" evidence="5">
    <location>
        <begin position="1496"/>
        <end position="1509"/>
    </location>
</feature>
<dbReference type="InterPro" id="IPR007110">
    <property type="entry name" value="Ig-like_dom"/>
</dbReference>
<dbReference type="PANTHER" id="PTHR46013">
    <property type="entry name" value="VASCULAR CELL ADHESION MOLECULE 1"/>
    <property type="match status" value="1"/>
</dbReference>
<keyword evidence="6" id="KW-0812">Transmembrane</keyword>
<gene>
    <name evidence="10" type="primary">LOC106590934</name>
</gene>
<dbReference type="SMART" id="SM00408">
    <property type="entry name" value="IGc2"/>
    <property type="match status" value="1"/>
</dbReference>
<comment type="subunit">
    <text evidence="4">Predominantly monomer of isoform CD22-beta. Also found as heterodimer of isoform CD22-beta and a shorter isoform. Interacts with PTPN6/SHP-1, LYN, SYK, PIK3R1/PIK3R2 and PLCG1 upon phosphorylation. Interacts with GRB2, INPP5D and SHC1 upon phosphorylation. May form a complex with INPP5D/SHIP, GRB2 and SHC1.</text>
</comment>
<dbReference type="SUPFAM" id="SSF48726">
    <property type="entry name" value="Immunoglobulin"/>
    <property type="match status" value="13"/>
</dbReference>
<dbReference type="Pfam" id="PF24518">
    <property type="entry name" value="Ig_CD22"/>
    <property type="match status" value="1"/>
</dbReference>
<keyword evidence="6" id="KW-0472">Membrane</keyword>
<protein>
    <recommendedName>
        <fullName evidence="1">B-cell receptor CD22</fullName>
    </recommendedName>
    <alternativeName>
        <fullName evidence="2">Sialic acid-binding Ig-like lectin 2</fullName>
    </alternativeName>
</protein>
<dbReference type="Proteomes" id="UP001652741">
    <property type="component" value="Unplaced"/>
</dbReference>
<comment type="function">
    <text evidence="3">Most highly expressed siglec (sialic acid-binding immunoglobulin-like lectin) on B-cells that plays a role in various aspects of B-cell biology including differentiation, antigen presentation, and trafficking to bone marrow. Binds to alpha 2,6-linked sialic acid residues of surface molecules such as CD22 itself, CD45 and IgM in a cis configuration. Can also bind to ligands on other cells as an adhesion molecule in a trans configuration. Acts as an inhibitory coreceptor on the surface of B-cells and inhibits B-cell receptor induced signaling, characterized by inhibition of the calcium mobilization and cellular activation. Mechanistically, the immunoreceptor tyrosine-based inhibitory motif domain is phosphorylated by the Src kinase LYN, which in turn leads to the recruitment of the protein tyrosine phosphatase 1/PTPN6, leading to the negative regulation of BCR signaling. If this negative signaling from is of sufficient strength, apoptosis of the B-cell can be induced.</text>
</comment>
<feature type="signal peptide" evidence="7">
    <location>
        <begin position="1"/>
        <end position="22"/>
    </location>
</feature>
<dbReference type="PANTHER" id="PTHR46013:SF4">
    <property type="entry name" value="B-CELL RECEPTOR CD22-RELATED"/>
    <property type="match status" value="1"/>
</dbReference>
<feature type="domain" description="Ig-like" evidence="8">
    <location>
        <begin position="768"/>
        <end position="861"/>
    </location>
</feature>
<evidence type="ECO:0000259" key="8">
    <source>
        <dbReference type="PROSITE" id="PS50835"/>
    </source>
</evidence>
<dbReference type="SMART" id="SM00409">
    <property type="entry name" value="IG"/>
    <property type="match status" value="10"/>
</dbReference>
<name>A0ABM3EE41_SALSA</name>
<evidence type="ECO:0000313" key="10">
    <source>
        <dbReference type="RefSeq" id="XP_045569345.1"/>
    </source>
</evidence>
<evidence type="ECO:0000256" key="1">
    <source>
        <dbReference type="ARBA" id="ARBA00040106"/>
    </source>
</evidence>
<keyword evidence="9" id="KW-1185">Reference proteome</keyword>
<feature type="domain" description="Ig-like" evidence="8">
    <location>
        <begin position="202"/>
        <end position="295"/>
    </location>
</feature>
<dbReference type="RefSeq" id="XP_045569345.1">
    <property type="nucleotide sequence ID" value="XM_045713389.1"/>
</dbReference>
<feature type="chain" id="PRO_5046062307" description="B-cell receptor CD22" evidence="7">
    <location>
        <begin position="23"/>
        <end position="1526"/>
    </location>
</feature>
<keyword evidence="7" id="KW-0732">Signal</keyword>
<dbReference type="InterPro" id="IPR036179">
    <property type="entry name" value="Ig-like_dom_sf"/>
</dbReference>
<evidence type="ECO:0000256" key="7">
    <source>
        <dbReference type="SAM" id="SignalP"/>
    </source>
</evidence>
<evidence type="ECO:0000313" key="9">
    <source>
        <dbReference type="Proteomes" id="UP001652741"/>
    </source>
</evidence>
<feature type="domain" description="Ig-like" evidence="8">
    <location>
        <begin position="498"/>
        <end position="581"/>
    </location>
</feature>
<organism evidence="9 10">
    <name type="scientific">Salmo salar</name>
    <name type="common">Atlantic salmon</name>
    <dbReference type="NCBI Taxonomy" id="8030"/>
    <lineage>
        <taxon>Eukaryota</taxon>
        <taxon>Metazoa</taxon>
        <taxon>Chordata</taxon>
        <taxon>Craniata</taxon>
        <taxon>Vertebrata</taxon>
        <taxon>Euteleostomi</taxon>
        <taxon>Actinopterygii</taxon>
        <taxon>Neopterygii</taxon>
        <taxon>Teleostei</taxon>
        <taxon>Protacanthopterygii</taxon>
        <taxon>Salmoniformes</taxon>
        <taxon>Salmonidae</taxon>
        <taxon>Salmoninae</taxon>
        <taxon>Salmo</taxon>
    </lineage>
</organism>
<evidence type="ECO:0000256" key="6">
    <source>
        <dbReference type="SAM" id="Phobius"/>
    </source>
</evidence>
<evidence type="ECO:0000256" key="3">
    <source>
        <dbReference type="ARBA" id="ARBA00045430"/>
    </source>
</evidence>
<feature type="domain" description="Ig-like" evidence="8">
    <location>
        <begin position="1258"/>
        <end position="1327"/>
    </location>
</feature>
<dbReference type="InterPro" id="IPR003599">
    <property type="entry name" value="Ig_sub"/>
</dbReference>
<feature type="region of interest" description="Disordered" evidence="5">
    <location>
        <begin position="1462"/>
        <end position="1509"/>
    </location>
</feature>
<dbReference type="Gene3D" id="2.60.40.10">
    <property type="entry name" value="Immunoglobulins"/>
    <property type="match status" value="15"/>
</dbReference>
<feature type="domain" description="Ig-like" evidence="8">
    <location>
        <begin position="1341"/>
        <end position="1423"/>
    </location>
</feature>
<evidence type="ECO:0000256" key="2">
    <source>
        <dbReference type="ARBA" id="ARBA00041781"/>
    </source>
</evidence>
<keyword evidence="6" id="KW-1133">Transmembrane helix</keyword>
<proteinExistence type="predicted"/>
<dbReference type="InterPro" id="IPR013783">
    <property type="entry name" value="Ig-like_fold"/>
</dbReference>
<reference evidence="10" key="1">
    <citation type="submission" date="2025-08" db="UniProtKB">
        <authorList>
            <consortium name="RefSeq"/>
        </authorList>
    </citation>
    <scope>IDENTIFICATION</scope>
</reference>
<dbReference type="InterPro" id="IPR056386">
    <property type="entry name" value="Ig_CD22"/>
</dbReference>
<feature type="compositionally biased region" description="Polar residues" evidence="5">
    <location>
        <begin position="1466"/>
        <end position="1483"/>
    </location>
</feature>
<accession>A0ABM3EE41</accession>
<dbReference type="GeneID" id="106590934"/>
<dbReference type="Pfam" id="PF13895">
    <property type="entry name" value="Ig_2"/>
    <property type="match status" value="1"/>
</dbReference>
<feature type="domain" description="Ig-like" evidence="8">
    <location>
        <begin position="126"/>
        <end position="194"/>
    </location>
</feature>
<dbReference type="PROSITE" id="PS50835">
    <property type="entry name" value="IG_LIKE"/>
    <property type="match status" value="10"/>
</dbReference>
<feature type="transmembrane region" description="Helical" evidence="6">
    <location>
        <begin position="1432"/>
        <end position="1456"/>
    </location>
</feature>